<sequence length="186" mass="21287">MKLEQIADEKIALGVVWVSSENTTKKLTDARQRSWRRVAEKHHRRIEYLNADKKVCSGYSSEVYALGEPFALYVRNVFGDGIYYTNDSDDENYLLAIYNGEVIEGTDIFLDGAFFECYREYILSSDYASLSWNCLTIAHIEEVLETNHNYKKSVSKKKVTYLSMMLGIGVLFLSLFGVVLKVFIGT</sequence>
<protein>
    <recommendedName>
        <fullName evidence="4">Pilus assembly protein</fullName>
    </recommendedName>
</protein>
<dbReference type="STRING" id="701347.Entcl_1008"/>
<accession>E3G6F7</accession>
<evidence type="ECO:0000313" key="2">
    <source>
        <dbReference type="EMBL" id="ADO47280.1"/>
    </source>
</evidence>
<dbReference type="KEGG" id="esc:Entcl_1008"/>
<keyword evidence="3" id="KW-1185">Reference proteome</keyword>
<gene>
    <name evidence="2" type="ordered locus">Entcl_1008</name>
</gene>
<proteinExistence type="predicted"/>
<keyword evidence="1" id="KW-0472">Membrane</keyword>
<dbReference type="HOGENOM" id="CLU_128102_0_0_6"/>
<dbReference type="AlphaFoldDB" id="E3G6F7"/>
<dbReference type="Proteomes" id="UP000006872">
    <property type="component" value="Chromosome"/>
</dbReference>
<evidence type="ECO:0008006" key="4">
    <source>
        <dbReference type="Google" id="ProtNLM"/>
    </source>
</evidence>
<evidence type="ECO:0000256" key="1">
    <source>
        <dbReference type="SAM" id="Phobius"/>
    </source>
</evidence>
<organism evidence="2 3">
    <name type="scientific">Enterobacter lignolyticus (strain SCF1)</name>
    <dbReference type="NCBI Taxonomy" id="701347"/>
    <lineage>
        <taxon>Bacteria</taxon>
        <taxon>Pseudomonadati</taxon>
        <taxon>Pseudomonadota</taxon>
        <taxon>Gammaproteobacteria</taxon>
        <taxon>Enterobacterales</taxon>
        <taxon>Enterobacteriaceae</taxon>
        <taxon>Pluralibacter</taxon>
    </lineage>
</organism>
<dbReference type="RefSeq" id="WP_013365032.1">
    <property type="nucleotide sequence ID" value="NC_014618.1"/>
</dbReference>
<keyword evidence="1" id="KW-0812">Transmembrane</keyword>
<feature type="transmembrane region" description="Helical" evidence="1">
    <location>
        <begin position="159"/>
        <end position="184"/>
    </location>
</feature>
<name>E3G6F7_ENTLS</name>
<reference evidence="3" key="1">
    <citation type="submission" date="2010-10" db="EMBL/GenBank/DDBJ databases">
        <title>Complete sequence of Enterobacter cloacae SCF1.</title>
        <authorList>
            <consortium name="US DOE Joint Genome Institute"/>
            <person name="Lucas S."/>
            <person name="Copeland A."/>
            <person name="Lapidus A."/>
            <person name="Cheng J.-F."/>
            <person name="Bruce D."/>
            <person name="Goodwin L."/>
            <person name="Pitluck S."/>
            <person name="Davenport K."/>
            <person name="Detter J.C."/>
            <person name="Han C."/>
            <person name="Tapia R."/>
            <person name="Land M."/>
            <person name="Hauser L."/>
            <person name="Chang Y.-J."/>
            <person name="Jeffries C."/>
            <person name="Kyrpides N."/>
            <person name="Ivanova N."/>
            <person name="Mikhailova N."/>
            <person name="DeAngelis K."/>
            <person name="Arkin A.P."/>
            <person name="Chivian D."/>
            <person name="Edwards B."/>
            <person name="Woo H."/>
            <person name="Hazen T.C."/>
            <person name="Woyke T."/>
        </authorList>
    </citation>
    <scope>NUCLEOTIDE SEQUENCE [LARGE SCALE GENOMIC DNA]</scope>
    <source>
        <strain evidence="3">SCF1</strain>
    </source>
</reference>
<dbReference type="eggNOG" id="ENOG5030XUC">
    <property type="taxonomic scope" value="Bacteria"/>
</dbReference>
<keyword evidence="1" id="KW-1133">Transmembrane helix</keyword>
<dbReference type="EMBL" id="CP002272">
    <property type="protein sequence ID" value="ADO47280.1"/>
    <property type="molecule type" value="Genomic_DNA"/>
</dbReference>
<evidence type="ECO:0000313" key="3">
    <source>
        <dbReference type="Proteomes" id="UP000006872"/>
    </source>
</evidence>
<reference evidence="2 3" key="2">
    <citation type="journal article" date="2011" name="Stand. Genomic Sci.">
        <title>Complete genome sequence of 'Enterobacter lignolyticus' SCF1.</title>
        <authorList>
            <person name="Deangelis K.M."/>
            <person name="D'Haeseleer P."/>
            <person name="Chivian D."/>
            <person name="Fortney J.L."/>
            <person name="Khudyakov J."/>
            <person name="Simmons B."/>
            <person name="Woo H."/>
            <person name="Arkin A.P."/>
            <person name="Davenport K.W."/>
            <person name="Goodwin L."/>
            <person name="Chen A."/>
            <person name="Ivanova N."/>
            <person name="Kyrpides N.C."/>
            <person name="Mavromatis K."/>
            <person name="Woyke T."/>
            <person name="Hazen T.C."/>
        </authorList>
    </citation>
    <scope>NUCLEOTIDE SEQUENCE [LARGE SCALE GENOMIC DNA]</scope>
    <source>
        <strain evidence="2 3">SCF1</strain>
    </source>
</reference>